<feature type="region of interest" description="Disordered" evidence="1">
    <location>
        <begin position="1"/>
        <end position="29"/>
    </location>
</feature>
<keyword evidence="3" id="KW-1185">Reference proteome</keyword>
<dbReference type="KEGG" id="psoj:PHYSODRAFT_321600"/>
<proteinExistence type="predicted"/>
<evidence type="ECO:0000256" key="1">
    <source>
        <dbReference type="SAM" id="MobiDB-lite"/>
    </source>
</evidence>
<protein>
    <submittedName>
        <fullName evidence="2">Uncharacterized protein</fullName>
    </submittedName>
</protein>
<sequence>MESESSNRVLRPRTQRAPHPYSTRGKNKKQKLAVPEIAVPSNSPAGRFCRVLELGSALVWEYLSIDDVRTLLQTFSNAFSQDFLDVVSLKAIDTFAVENETHLGQRCPCDWMRGLDFLHSNRVCNLDLPFGVDKTLPIFQEANGAQNLFRALLLTKTLLEPLRRNVRQTLLVPVVCPLSKLDENPTAEDLTRAMNSVYRNAGSRFFYKFKQRRGRSYVDYLDYHWDEIDGSSCRNCDGFFSSTPKRVKGASYPALQRFKANCEKIYRPLKAAMEKDLTFLRFVPQPRRLRGSNADVVPYQGMVAGITPDGVLCGFYLVSGYKA</sequence>
<reference evidence="2 3" key="1">
    <citation type="journal article" date="2006" name="Science">
        <title>Phytophthora genome sequences uncover evolutionary origins and mechanisms of pathogenesis.</title>
        <authorList>
            <person name="Tyler B.M."/>
            <person name="Tripathy S."/>
            <person name="Zhang X."/>
            <person name="Dehal P."/>
            <person name="Jiang R.H."/>
            <person name="Aerts A."/>
            <person name="Arredondo F.D."/>
            <person name="Baxter L."/>
            <person name="Bensasson D."/>
            <person name="Beynon J.L."/>
            <person name="Chapman J."/>
            <person name="Damasceno C.M."/>
            <person name="Dorrance A.E."/>
            <person name="Dou D."/>
            <person name="Dickerman A.W."/>
            <person name="Dubchak I.L."/>
            <person name="Garbelotto M."/>
            <person name="Gijzen M."/>
            <person name="Gordon S.G."/>
            <person name="Govers F."/>
            <person name="Grunwald N.J."/>
            <person name="Huang W."/>
            <person name="Ivors K.L."/>
            <person name="Jones R.W."/>
            <person name="Kamoun S."/>
            <person name="Krampis K."/>
            <person name="Lamour K.H."/>
            <person name="Lee M.K."/>
            <person name="McDonald W.H."/>
            <person name="Medina M."/>
            <person name="Meijer H.J."/>
            <person name="Nordberg E.K."/>
            <person name="Maclean D.J."/>
            <person name="Ospina-Giraldo M.D."/>
            <person name="Morris P.F."/>
            <person name="Phuntumart V."/>
            <person name="Putnam N.H."/>
            <person name="Rash S."/>
            <person name="Rose J.K."/>
            <person name="Sakihama Y."/>
            <person name="Salamov A.A."/>
            <person name="Savidor A."/>
            <person name="Scheuring C.F."/>
            <person name="Smith B.M."/>
            <person name="Sobral B.W."/>
            <person name="Terry A."/>
            <person name="Torto-Alalibo T.A."/>
            <person name="Win J."/>
            <person name="Xu Z."/>
            <person name="Zhang H."/>
            <person name="Grigoriev I.V."/>
            <person name="Rokhsar D.S."/>
            <person name="Boore J.L."/>
        </authorList>
    </citation>
    <scope>NUCLEOTIDE SEQUENCE [LARGE SCALE GENOMIC DNA]</scope>
    <source>
        <strain evidence="2 3">P6497</strain>
    </source>
</reference>
<dbReference type="Proteomes" id="UP000002640">
    <property type="component" value="Unassembled WGS sequence"/>
</dbReference>
<evidence type="ECO:0000313" key="2">
    <source>
        <dbReference type="EMBL" id="EGZ27884.1"/>
    </source>
</evidence>
<gene>
    <name evidence="2" type="ORF">PHYSODRAFT_321600</name>
</gene>
<dbReference type="AlphaFoldDB" id="G4YM76"/>
<name>G4YM76_PHYSP</name>
<dbReference type="EMBL" id="JH159151">
    <property type="protein sequence ID" value="EGZ27884.1"/>
    <property type="molecule type" value="Genomic_DNA"/>
</dbReference>
<evidence type="ECO:0000313" key="3">
    <source>
        <dbReference type="Proteomes" id="UP000002640"/>
    </source>
</evidence>
<organism evidence="2 3">
    <name type="scientific">Phytophthora sojae (strain P6497)</name>
    <name type="common">Soybean stem and root rot agent</name>
    <name type="synonym">Phytophthora megasperma f. sp. glycines</name>
    <dbReference type="NCBI Taxonomy" id="1094619"/>
    <lineage>
        <taxon>Eukaryota</taxon>
        <taxon>Sar</taxon>
        <taxon>Stramenopiles</taxon>
        <taxon>Oomycota</taxon>
        <taxon>Peronosporomycetes</taxon>
        <taxon>Peronosporales</taxon>
        <taxon>Peronosporaceae</taxon>
        <taxon>Phytophthora</taxon>
    </lineage>
</organism>
<dbReference type="RefSeq" id="XP_009515159.1">
    <property type="nucleotide sequence ID" value="XM_009516864.1"/>
</dbReference>
<accession>G4YM76</accession>
<dbReference type="InParanoid" id="G4YM76"/>
<dbReference type="GeneID" id="20644683"/>
<dbReference type="OMA" id="RAMNGIC"/>